<organism evidence="7 8">
    <name type="scientific">Acanthaster planci</name>
    <name type="common">Crown-of-thorns starfish</name>
    <dbReference type="NCBI Taxonomy" id="133434"/>
    <lineage>
        <taxon>Eukaryota</taxon>
        <taxon>Metazoa</taxon>
        <taxon>Echinodermata</taxon>
        <taxon>Eleutherozoa</taxon>
        <taxon>Asterozoa</taxon>
        <taxon>Asteroidea</taxon>
        <taxon>Valvatacea</taxon>
        <taxon>Valvatida</taxon>
        <taxon>Acanthasteridae</taxon>
        <taxon>Acanthaster</taxon>
    </lineage>
</organism>
<dbReference type="GO" id="GO:0003911">
    <property type="term" value="F:DNA ligase (NAD+) activity"/>
    <property type="evidence" value="ECO:0007669"/>
    <property type="project" value="UniProtKB-EC"/>
</dbReference>
<dbReference type="Proteomes" id="UP000694845">
    <property type="component" value="Unplaced"/>
</dbReference>
<keyword evidence="7" id="KW-1185">Reference proteome</keyword>
<evidence type="ECO:0000256" key="4">
    <source>
        <dbReference type="ARBA" id="ARBA00023027"/>
    </source>
</evidence>
<name>A0A8B7ZTX6_ACAPL</name>
<dbReference type="RefSeq" id="XP_022106941.1">
    <property type="nucleotide sequence ID" value="XM_022251249.1"/>
</dbReference>
<accession>A0A8B7ZTX6</accession>
<dbReference type="AlphaFoldDB" id="A0A8B7ZTX6"/>
<dbReference type="GeneID" id="110988024"/>
<dbReference type="Pfam" id="PF01653">
    <property type="entry name" value="DNA_ligase_aden"/>
    <property type="match status" value="1"/>
</dbReference>
<proteinExistence type="predicted"/>
<dbReference type="Pfam" id="PF03120">
    <property type="entry name" value="OB_DNA_ligase"/>
    <property type="match status" value="1"/>
</dbReference>
<dbReference type="GO" id="GO:0006260">
    <property type="term" value="P:DNA replication"/>
    <property type="evidence" value="ECO:0007669"/>
    <property type="project" value="UniProtKB-KW"/>
</dbReference>
<dbReference type="EC" id="6.5.1.2" evidence="1"/>
<reference evidence="8" key="1">
    <citation type="submission" date="2025-08" db="UniProtKB">
        <authorList>
            <consortium name="RefSeq"/>
        </authorList>
    </citation>
    <scope>IDENTIFICATION</scope>
</reference>
<gene>
    <name evidence="8" type="primary">LOC110988024</name>
</gene>
<dbReference type="SUPFAM" id="SSF50249">
    <property type="entry name" value="Nucleic acid-binding proteins"/>
    <property type="match status" value="1"/>
</dbReference>
<keyword evidence="2" id="KW-0436">Ligase</keyword>
<evidence type="ECO:0000259" key="6">
    <source>
        <dbReference type="SMART" id="SM00532"/>
    </source>
</evidence>
<dbReference type="InterPro" id="IPR004150">
    <property type="entry name" value="NAD_DNA_ligase_OB"/>
</dbReference>
<protein>
    <recommendedName>
        <fullName evidence="1">DNA ligase (NAD(+))</fullName>
        <ecNumber evidence="1">6.5.1.2</ecNumber>
    </recommendedName>
</protein>
<dbReference type="Gene3D" id="2.40.50.140">
    <property type="entry name" value="Nucleic acid-binding proteins"/>
    <property type="match status" value="1"/>
</dbReference>
<evidence type="ECO:0000256" key="2">
    <source>
        <dbReference type="ARBA" id="ARBA00022598"/>
    </source>
</evidence>
<dbReference type="Gene3D" id="3.30.470.30">
    <property type="entry name" value="DNA ligase/mRNA capping enzyme"/>
    <property type="match status" value="1"/>
</dbReference>
<keyword evidence="4" id="KW-0520">NAD</keyword>
<dbReference type="SMART" id="SM00532">
    <property type="entry name" value="LIGANc"/>
    <property type="match status" value="1"/>
</dbReference>
<dbReference type="OrthoDB" id="19145at2759"/>
<dbReference type="KEGG" id="aplc:110988024"/>
<dbReference type="InterPro" id="IPR013840">
    <property type="entry name" value="DNAligase_N"/>
</dbReference>
<dbReference type="InterPro" id="IPR012340">
    <property type="entry name" value="NA-bd_OB-fold"/>
</dbReference>
<feature type="non-terminal residue" evidence="8">
    <location>
        <position position="232"/>
    </location>
</feature>
<evidence type="ECO:0000256" key="3">
    <source>
        <dbReference type="ARBA" id="ARBA00022705"/>
    </source>
</evidence>
<dbReference type="SUPFAM" id="SSF56091">
    <property type="entry name" value="DNA ligase/mRNA capping enzyme, catalytic domain"/>
    <property type="match status" value="1"/>
</dbReference>
<comment type="catalytic activity">
    <reaction evidence="5">
        <text>NAD(+) + (deoxyribonucleotide)n-3'-hydroxyl + 5'-phospho-(deoxyribonucleotide)m = (deoxyribonucleotide)n+m + AMP + beta-nicotinamide D-nucleotide.</text>
        <dbReference type="EC" id="6.5.1.2"/>
    </reaction>
</comment>
<feature type="domain" description="NAD-dependent DNA ligase N-terminal" evidence="6">
    <location>
        <begin position="1"/>
        <end position="232"/>
    </location>
</feature>
<evidence type="ECO:0000256" key="1">
    <source>
        <dbReference type="ARBA" id="ARBA00012722"/>
    </source>
</evidence>
<evidence type="ECO:0000256" key="5">
    <source>
        <dbReference type="ARBA" id="ARBA00034005"/>
    </source>
</evidence>
<keyword evidence="3" id="KW-0235">DNA replication</keyword>
<evidence type="ECO:0000313" key="7">
    <source>
        <dbReference type="Proteomes" id="UP000694845"/>
    </source>
</evidence>
<dbReference type="InterPro" id="IPR013839">
    <property type="entry name" value="DNAligase_adenylation"/>
</dbReference>
<evidence type="ECO:0000313" key="8">
    <source>
        <dbReference type="RefSeq" id="XP_022106941.1"/>
    </source>
</evidence>
<sequence>MAELVDALALGAMQNFAERVKKITGGQHSYLAEVKIDGLSLSLVFRNHRFLYAATRGNGEIGENVTDNVLAIQSLKNLRRQKFPVKNFELRGEVYLTQKNFQILNQKIQDAQTVELFSNPRNLASGSLRQLNAKITEKRNLSLGFSEKFPNYALAFKFTEKMVETRIRNIFPTVGRTGKITYNATLDKVFLDGSMIGAATLHNADYIQKLDIRLGDMVMIKKAGNVIPKIVK</sequence>
<dbReference type="GO" id="GO:0006281">
    <property type="term" value="P:DNA repair"/>
    <property type="evidence" value="ECO:0007669"/>
    <property type="project" value="InterPro"/>
</dbReference>